<protein>
    <submittedName>
        <fullName evidence="2">Uncharacterized protein</fullName>
    </submittedName>
</protein>
<dbReference type="AlphaFoldDB" id="A0ABD0JHS3"/>
<comment type="caution">
    <text evidence="2">The sequence shown here is derived from an EMBL/GenBank/DDBJ whole genome shotgun (WGS) entry which is preliminary data.</text>
</comment>
<gene>
    <name evidence="2" type="ORF">BaRGS_00034281</name>
</gene>
<evidence type="ECO:0000313" key="3">
    <source>
        <dbReference type="Proteomes" id="UP001519460"/>
    </source>
</evidence>
<reference evidence="2 3" key="1">
    <citation type="journal article" date="2023" name="Sci. Data">
        <title>Genome assembly of the Korean intertidal mud-creeper Batillaria attramentaria.</title>
        <authorList>
            <person name="Patra A.K."/>
            <person name="Ho P.T."/>
            <person name="Jun S."/>
            <person name="Lee S.J."/>
            <person name="Kim Y."/>
            <person name="Won Y.J."/>
        </authorList>
    </citation>
    <scope>NUCLEOTIDE SEQUENCE [LARGE SCALE GENOMIC DNA]</scope>
    <source>
        <strain evidence="2">Wonlab-2016</strain>
    </source>
</reference>
<dbReference type="EMBL" id="JACVVK020000436">
    <property type="protein sequence ID" value="KAK7474459.1"/>
    <property type="molecule type" value="Genomic_DNA"/>
</dbReference>
<proteinExistence type="predicted"/>
<feature type="region of interest" description="Disordered" evidence="1">
    <location>
        <begin position="565"/>
        <end position="584"/>
    </location>
</feature>
<keyword evidence="3" id="KW-1185">Reference proteome</keyword>
<evidence type="ECO:0000313" key="2">
    <source>
        <dbReference type="EMBL" id="KAK7474459.1"/>
    </source>
</evidence>
<evidence type="ECO:0000256" key="1">
    <source>
        <dbReference type="SAM" id="MobiDB-lite"/>
    </source>
</evidence>
<dbReference type="Proteomes" id="UP001519460">
    <property type="component" value="Unassembled WGS sequence"/>
</dbReference>
<accession>A0ABD0JHS3</accession>
<organism evidence="2 3">
    <name type="scientific">Batillaria attramentaria</name>
    <dbReference type="NCBI Taxonomy" id="370345"/>
    <lineage>
        <taxon>Eukaryota</taxon>
        <taxon>Metazoa</taxon>
        <taxon>Spiralia</taxon>
        <taxon>Lophotrochozoa</taxon>
        <taxon>Mollusca</taxon>
        <taxon>Gastropoda</taxon>
        <taxon>Caenogastropoda</taxon>
        <taxon>Sorbeoconcha</taxon>
        <taxon>Cerithioidea</taxon>
        <taxon>Batillariidae</taxon>
        <taxon>Batillaria</taxon>
    </lineage>
</organism>
<sequence length="584" mass="63181">MGEASPPLPPPPVSFICRETDNPRCKYSVYTMESPARCAVVVQQPTSHPPATPYKPVIRDTACGTQTRFRVKGPEAAITLKRWRTALHTRYFWLLESSGFHSLIWRDTDHKNNDLAVDDSLLDCSTSALPDDLGRTFVQVIEGSAKKITITLHYHKRRISGGCCHVQGHEKDFWVLSEYEALCAFVQQLQEGSTNPSDIPKWQPGVDCPSPIVTYPVTVPPSSRGLLLEVSADDTPGTPVRSLMGLHHEDSTISLVVQSTDPVSPTPCQALQPQRLRPDFAAGLSVSAHSAPLAAITVDTTDTATLHPPAQSPVRHLTTPSPSLKTPFPPASPHSVLLYAAPNEVSHVIEVSEDAEVSLAATPHCTATVKQLADSIPVLCTDEDVTSELVVSGTSSAVPTFAMRLQAQLDSAHDIIKSLRQEIYSLKADVTTAMSRVNQLDCEVRDNAVKATNATKMSEACIGDKIAGLHDQLITLSSAQHMIQDNVSRLVDARDSHGHLIRDLAKRITNRDTPPSDQPPQQPPTTCSESAAPPGNTGSANPPLHTIGPENQRAAGKSIPVRVTLAKDISKEDLTSSRKRTVAR</sequence>
<name>A0ABD0JHS3_9CAEN</name>
<feature type="region of interest" description="Disordered" evidence="1">
    <location>
        <begin position="506"/>
        <end position="559"/>
    </location>
</feature>